<keyword evidence="1" id="KW-0812">Transmembrane</keyword>
<feature type="transmembrane region" description="Helical" evidence="1">
    <location>
        <begin position="292"/>
        <end position="313"/>
    </location>
</feature>
<sequence>MSTSFRLFRRWAAPRLGASLLPVFAILLLAGMWGAMLYQVELERQVAHSKAVGQSQAQARALSDYVGNILRQAGHATHVFKLSYEQTGGAYPLAEFATRGGLLDSVLPVKLAIPMAVYDASGKLADSLNAPMPTSAASTPYFPILARSARDVNIVTSARTSPHGSAWQIQVARRLSRPDGSFAGVVVMVIEPSLFVDDYDRLDIDERSAVVLVSRAAGLSAGRLGESLFTSDTLEFNPVGPRGRRLAEVIPDETLDEVPRIYAASELGRDALVAVVGIPRDVALASFERQRLVYLAIALAGGALIIGVSVMLMKQSARLRASMCAAREAQAMLRGAVHGSLDAFMLLRAARGEDGQVVDFSIADINEIGAAILKRPREQLIGEKAFALLPRLAKTGLFDNYVKALETGQSHSEEFEIRLDGEAPIWIHHQVVPIEGGVAVTSRDITERKREEIEIRSSRNFLQSLINNLPLLIYVKSARLDNFGQILIWNQAAETVTGYRPDQVIGKRDAEAFPSGFGLTTPAEDLAMLDTPMVVDLPEKPVSRPDGTVRYLHTMSVPLFDADGHLEYILCIAEDVTRRREQDQNLREALAAHRESEARLRTIADALPAMIAYIDASETYRFHNAAFLRDFLGGRDMVGATVRATIGEQRYRVLEPYIRRALVGETVVFEEVDESGGRDIAYQITYIPQTGADGHTIVGFHVMRQDITSHKREKKQLMMLSQIDALTGLTNRAGFFQKLDAAMQNSTAKGALMAVMYMDIDHFKPVNDTYGHNTGDALLKAFSGRLTHTVRASDTVARLGGDEFTIVMENLSRNEDASAIAAKIVSAMQKPFKLGEVSVSVSTSIGLAFFQGGLLEPEELLKQADMLLYQAKQAGRNTFRAAI</sequence>
<reference evidence="5 6" key="1">
    <citation type="submission" date="2021-11" db="EMBL/GenBank/DDBJ databases">
        <authorList>
            <person name="Huq M.A."/>
        </authorList>
    </citation>
    <scope>NUCLEOTIDE SEQUENCE [LARGE SCALE GENOMIC DNA]</scope>
    <source>
        <strain evidence="5 6">MAHUQ-52</strain>
    </source>
</reference>
<dbReference type="NCBIfam" id="TIGR00229">
    <property type="entry name" value="sensory_box"/>
    <property type="match status" value="2"/>
</dbReference>
<dbReference type="PANTHER" id="PTHR44757:SF2">
    <property type="entry name" value="BIOFILM ARCHITECTURE MAINTENANCE PROTEIN MBAA"/>
    <property type="match status" value="1"/>
</dbReference>
<keyword evidence="6" id="KW-1185">Reference proteome</keyword>
<dbReference type="EC" id="2.7.7.65" evidence="5"/>
<dbReference type="InterPro" id="IPR043128">
    <property type="entry name" value="Rev_trsase/Diguanyl_cyclase"/>
</dbReference>
<dbReference type="SMART" id="SM00086">
    <property type="entry name" value="PAC"/>
    <property type="match status" value="2"/>
</dbReference>
<dbReference type="EMBL" id="JAJHPV010000013">
    <property type="protein sequence ID" value="MCC6071896.1"/>
    <property type="molecule type" value="Genomic_DNA"/>
</dbReference>
<organism evidence="5 6">
    <name type="scientific">Massilia agrisoli</name>
    <dbReference type="NCBI Taxonomy" id="2892444"/>
    <lineage>
        <taxon>Bacteria</taxon>
        <taxon>Pseudomonadati</taxon>
        <taxon>Pseudomonadota</taxon>
        <taxon>Betaproteobacteria</taxon>
        <taxon>Burkholderiales</taxon>
        <taxon>Oxalobacteraceae</taxon>
        <taxon>Telluria group</taxon>
        <taxon>Massilia</taxon>
    </lineage>
</organism>
<proteinExistence type="predicted"/>
<feature type="domain" description="PAC" evidence="3">
    <location>
        <begin position="536"/>
        <end position="588"/>
    </location>
</feature>
<dbReference type="InterPro" id="IPR000014">
    <property type="entry name" value="PAS"/>
</dbReference>
<dbReference type="InterPro" id="IPR029787">
    <property type="entry name" value="Nucleotide_cyclase"/>
</dbReference>
<dbReference type="InterPro" id="IPR013656">
    <property type="entry name" value="PAS_4"/>
</dbReference>
<dbReference type="PANTHER" id="PTHR44757">
    <property type="entry name" value="DIGUANYLATE CYCLASE DGCP"/>
    <property type="match status" value="1"/>
</dbReference>
<dbReference type="InterPro" id="IPR052155">
    <property type="entry name" value="Biofilm_reg_signaling"/>
</dbReference>
<dbReference type="Proteomes" id="UP001198701">
    <property type="component" value="Unassembled WGS sequence"/>
</dbReference>
<dbReference type="InterPro" id="IPR035965">
    <property type="entry name" value="PAS-like_dom_sf"/>
</dbReference>
<dbReference type="SMART" id="SM00091">
    <property type="entry name" value="PAS"/>
    <property type="match status" value="3"/>
</dbReference>
<dbReference type="Pfam" id="PF00990">
    <property type="entry name" value="GGDEF"/>
    <property type="match status" value="1"/>
</dbReference>
<evidence type="ECO:0000313" key="6">
    <source>
        <dbReference type="Proteomes" id="UP001198701"/>
    </source>
</evidence>
<dbReference type="CDD" id="cd01949">
    <property type="entry name" value="GGDEF"/>
    <property type="match status" value="1"/>
</dbReference>
<dbReference type="NCBIfam" id="TIGR00254">
    <property type="entry name" value="GGDEF"/>
    <property type="match status" value="1"/>
</dbReference>
<dbReference type="CDD" id="cd12914">
    <property type="entry name" value="PDC1_DGC_like"/>
    <property type="match status" value="1"/>
</dbReference>
<keyword evidence="1" id="KW-0472">Membrane</keyword>
<dbReference type="Gene3D" id="3.30.450.20">
    <property type="entry name" value="PAS domain"/>
    <property type="match status" value="4"/>
</dbReference>
<evidence type="ECO:0000256" key="1">
    <source>
        <dbReference type="SAM" id="Phobius"/>
    </source>
</evidence>
<dbReference type="InterPro" id="IPR000700">
    <property type="entry name" value="PAS-assoc_C"/>
</dbReference>
<keyword evidence="5" id="KW-0548">Nucleotidyltransferase</keyword>
<feature type="domain" description="GGDEF" evidence="4">
    <location>
        <begin position="751"/>
        <end position="883"/>
    </location>
</feature>
<dbReference type="CDD" id="cd00130">
    <property type="entry name" value="PAS"/>
    <property type="match status" value="1"/>
</dbReference>
<dbReference type="PROSITE" id="PS50113">
    <property type="entry name" value="PAC"/>
    <property type="match status" value="1"/>
</dbReference>
<keyword evidence="1" id="KW-1133">Transmembrane helix</keyword>
<accession>A0ABS8IVB7</accession>
<dbReference type="SUPFAM" id="SSF55785">
    <property type="entry name" value="PYP-like sensor domain (PAS domain)"/>
    <property type="match status" value="3"/>
</dbReference>
<dbReference type="RefSeq" id="WP_229432776.1">
    <property type="nucleotide sequence ID" value="NZ_JAJHPV010000013.1"/>
</dbReference>
<name>A0ABS8IVB7_9BURK</name>
<protein>
    <submittedName>
        <fullName evidence="5">Diguanylate cyclase</fullName>
        <ecNumber evidence="5">2.7.7.65</ecNumber>
    </submittedName>
</protein>
<dbReference type="InterPro" id="IPR001610">
    <property type="entry name" value="PAC"/>
</dbReference>
<feature type="domain" description="PAS" evidence="2">
    <location>
        <begin position="458"/>
        <end position="507"/>
    </location>
</feature>
<evidence type="ECO:0000259" key="3">
    <source>
        <dbReference type="PROSITE" id="PS50113"/>
    </source>
</evidence>
<gene>
    <name evidence="5" type="ORF">LMJ30_13105</name>
</gene>
<dbReference type="PROSITE" id="PS50112">
    <property type="entry name" value="PAS"/>
    <property type="match status" value="1"/>
</dbReference>
<dbReference type="SMART" id="SM00267">
    <property type="entry name" value="GGDEF"/>
    <property type="match status" value="1"/>
</dbReference>
<keyword evidence="5" id="KW-0808">Transferase</keyword>
<dbReference type="PROSITE" id="PS50887">
    <property type="entry name" value="GGDEF"/>
    <property type="match status" value="1"/>
</dbReference>
<dbReference type="Gene3D" id="3.30.70.270">
    <property type="match status" value="1"/>
</dbReference>
<dbReference type="GO" id="GO:0052621">
    <property type="term" value="F:diguanylate cyclase activity"/>
    <property type="evidence" value="ECO:0007669"/>
    <property type="project" value="UniProtKB-EC"/>
</dbReference>
<dbReference type="Pfam" id="PF08448">
    <property type="entry name" value="PAS_4"/>
    <property type="match status" value="3"/>
</dbReference>
<dbReference type="InterPro" id="IPR000160">
    <property type="entry name" value="GGDEF_dom"/>
</dbReference>
<dbReference type="SUPFAM" id="SSF55073">
    <property type="entry name" value="Nucleotide cyclase"/>
    <property type="match status" value="1"/>
</dbReference>
<evidence type="ECO:0000259" key="4">
    <source>
        <dbReference type="PROSITE" id="PS50887"/>
    </source>
</evidence>
<comment type="caution">
    <text evidence="5">The sequence shown here is derived from an EMBL/GenBank/DDBJ whole genome shotgun (WGS) entry which is preliminary data.</text>
</comment>
<evidence type="ECO:0000259" key="2">
    <source>
        <dbReference type="PROSITE" id="PS50112"/>
    </source>
</evidence>
<evidence type="ECO:0000313" key="5">
    <source>
        <dbReference type="EMBL" id="MCC6071896.1"/>
    </source>
</evidence>